<accession>A0AAU8EHQ4</accession>
<name>A0AAU8EHQ4_9VIRU</name>
<keyword evidence="1" id="KW-0472">Membrane</keyword>
<evidence type="ECO:0000256" key="1">
    <source>
        <dbReference type="SAM" id="Phobius"/>
    </source>
</evidence>
<keyword evidence="1" id="KW-1133">Transmembrane helix</keyword>
<gene>
    <name evidence="2" type="ORF">vBKpn2P2_36</name>
</gene>
<keyword evidence="1" id="KW-0812">Transmembrane</keyword>
<sequence>MTGTYAEWMIFGLILFVVIMLIVAMAFEHKAEVEQARANEAIEKLCDLLYVLDHAHIETGVCCCGDNMQGHDPGYNCGHSPLDMWDHHGEPVLEAARVFARQYKSDV</sequence>
<reference evidence="2" key="1">
    <citation type="submission" date="2024-05" db="EMBL/GenBank/DDBJ databases">
        <authorList>
            <person name="Ferriol-Gonzalez C."/>
            <person name="Concha-Eloko R."/>
            <person name="Bernabeu-Gimeno M."/>
            <person name="Fernandez-Cuenca F."/>
            <person name="Canada-Garcia J.E."/>
            <person name="Garcia-Cobos S."/>
            <person name="Sanjuan R."/>
            <person name="Domingo-Calap P."/>
        </authorList>
    </citation>
    <scope>NUCLEOTIDE SEQUENCE</scope>
</reference>
<protein>
    <submittedName>
        <fullName evidence="2">Uncharacterized protein</fullName>
    </submittedName>
</protein>
<organism evidence="2">
    <name type="scientific">Klebsiella phage vB_Kpn2-P2</name>
    <dbReference type="NCBI Taxonomy" id="3230849"/>
    <lineage>
        <taxon>Viruses</taxon>
    </lineage>
</organism>
<feature type="transmembrane region" description="Helical" evidence="1">
    <location>
        <begin position="6"/>
        <end position="27"/>
    </location>
</feature>
<proteinExistence type="predicted"/>
<evidence type="ECO:0000313" key="2">
    <source>
        <dbReference type="EMBL" id="XCG96884.1"/>
    </source>
</evidence>
<dbReference type="EMBL" id="PP848851">
    <property type="protein sequence ID" value="XCG96884.1"/>
    <property type="molecule type" value="Genomic_DNA"/>
</dbReference>